<organism evidence="1 2">
    <name type="scientific">Morchella conica CCBAS932</name>
    <dbReference type="NCBI Taxonomy" id="1392247"/>
    <lineage>
        <taxon>Eukaryota</taxon>
        <taxon>Fungi</taxon>
        <taxon>Dikarya</taxon>
        <taxon>Ascomycota</taxon>
        <taxon>Pezizomycotina</taxon>
        <taxon>Pezizomycetes</taxon>
        <taxon>Pezizales</taxon>
        <taxon>Morchellaceae</taxon>
        <taxon>Morchella</taxon>
    </lineage>
</organism>
<keyword evidence="2" id="KW-1185">Reference proteome</keyword>
<evidence type="ECO:0000313" key="1">
    <source>
        <dbReference type="EMBL" id="RPB12178.1"/>
    </source>
</evidence>
<sequence length="70" mass="7406">MFIALALQAPSQSLVPVAAAAAAAPTHSPACLHRAAKKDEQSGSKEKIKIKIMVEVHPKKQGISLVYSEL</sequence>
<name>A0A3N4KRP1_9PEZI</name>
<accession>A0A3N4KRP1</accession>
<reference evidence="1 2" key="1">
    <citation type="journal article" date="2018" name="Nat. Ecol. Evol.">
        <title>Pezizomycetes genomes reveal the molecular basis of ectomycorrhizal truffle lifestyle.</title>
        <authorList>
            <person name="Murat C."/>
            <person name="Payen T."/>
            <person name="Noel B."/>
            <person name="Kuo A."/>
            <person name="Morin E."/>
            <person name="Chen J."/>
            <person name="Kohler A."/>
            <person name="Krizsan K."/>
            <person name="Balestrini R."/>
            <person name="Da Silva C."/>
            <person name="Montanini B."/>
            <person name="Hainaut M."/>
            <person name="Levati E."/>
            <person name="Barry K.W."/>
            <person name="Belfiori B."/>
            <person name="Cichocki N."/>
            <person name="Clum A."/>
            <person name="Dockter R.B."/>
            <person name="Fauchery L."/>
            <person name="Guy J."/>
            <person name="Iotti M."/>
            <person name="Le Tacon F."/>
            <person name="Lindquist E.A."/>
            <person name="Lipzen A."/>
            <person name="Malagnac F."/>
            <person name="Mello A."/>
            <person name="Molinier V."/>
            <person name="Miyauchi S."/>
            <person name="Poulain J."/>
            <person name="Riccioni C."/>
            <person name="Rubini A."/>
            <person name="Sitrit Y."/>
            <person name="Splivallo R."/>
            <person name="Traeger S."/>
            <person name="Wang M."/>
            <person name="Zifcakova L."/>
            <person name="Wipf D."/>
            <person name="Zambonelli A."/>
            <person name="Paolocci F."/>
            <person name="Nowrousian M."/>
            <person name="Ottonello S."/>
            <person name="Baldrian P."/>
            <person name="Spatafora J.W."/>
            <person name="Henrissat B."/>
            <person name="Nagy L.G."/>
            <person name="Aury J.M."/>
            <person name="Wincker P."/>
            <person name="Grigoriev I.V."/>
            <person name="Bonfante P."/>
            <person name="Martin F.M."/>
        </authorList>
    </citation>
    <scope>NUCLEOTIDE SEQUENCE [LARGE SCALE GENOMIC DNA]</scope>
    <source>
        <strain evidence="1 2">CCBAS932</strain>
    </source>
</reference>
<evidence type="ECO:0000313" key="2">
    <source>
        <dbReference type="Proteomes" id="UP000277580"/>
    </source>
</evidence>
<dbReference type="InParanoid" id="A0A3N4KRP1"/>
<proteinExistence type="predicted"/>
<dbReference type="EMBL" id="ML119130">
    <property type="protein sequence ID" value="RPB12178.1"/>
    <property type="molecule type" value="Genomic_DNA"/>
</dbReference>
<gene>
    <name evidence="1" type="ORF">P167DRAFT_536033</name>
</gene>
<protein>
    <submittedName>
        <fullName evidence="1">Uncharacterized protein</fullName>
    </submittedName>
</protein>
<dbReference type="AlphaFoldDB" id="A0A3N4KRP1"/>
<dbReference type="Proteomes" id="UP000277580">
    <property type="component" value="Unassembled WGS sequence"/>
</dbReference>